<comment type="caution">
    <text evidence="1">The sequence shown here is derived from an EMBL/GenBank/DDBJ whole genome shotgun (WGS) entry which is preliminary data.</text>
</comment>
<reference evidence="1 2" key="1">
    <citation type="journal article" date="2017" name="Nat. Microbiol.">
        <title>Natural product diversity associated with the nematode symbionts Photorhabdus and Xenorhabdus.</title>
        <authorList>
            <person name="Tobias N.J."/>
            <person name="Wolff H."/>
            <person name="Djahanschiri B."/>
            <person name="Grundmann F."/>
            <person name="Kronenwerth M."/>
            <person name="Shi Y.M."/>
            <person name="Simonyi S."/>
            <person name="Grun P."/>
            <person name="Shapiro-Ilan D."/>
            <person name="Pidot S.J."/>
            <person name="Stinear T.P."/>
            <person name="Ebersberger I."/>
            <person name="Bode H.B."/>
        </authorList>
    </citation>
    <scope>NUCLEOTIDE SEQUENCE [LARGE SCALE GENOMIC DNA]</scope>
    <source>
        <strain evidence="1 2">DSM 17902</strain>
    </source>
</reference>
<organism evidence="1 2">
    <name type="scientific">Xenorhabdus miraniensis</name>
    <dbReference type="NCBI Taxonomy" id="351674"/>
    <lineage>
        <taxon>Bacteria</taxon>
        <taxon>Pseudomonadati</taxon>
        <taxon>Pseudomonadota</taxon>
        <taxon>Gammaproteobacteria</taxon>
        <taxon>Enterobacterales</taxon>
        <taxon>Morganellaceae</taxon>
        <taxon>Xenorhabdus</taxon>
    </lineage>
</organism>
<evidence type="ECO:0000313" key="2">
    <source>
        <dbReference type="Proteomes" id="UP000221980"/>
    </source>
</evidence>
<gene>
    <name evidence="1" type="ORF">Xmir_00908</name>
</gene>
<dbReference type="EMBL" id="NITZ01000003">
    <property type="protein sequence ID" value="PHM50021.1"/>
    <property type="molecule type" value="Genomic_DNA"/>
</dbReference>
<protein>
    <submittedName>
        <fullName evidence="1">Uncharacterized protein</fullName>
    </submittedName>
</protein>
<sequence>MAKVTDIVSIANNTPYTMSLINGENSEQIFSIGAERAWNGHLWVPWIGKTSENHKAIKLILGPKSDNYIYVFQDYYNPSGENAVKYFEGLSMNYDGDTKEVEGDNRGGGRKILVVNLTGRHYVLKMFSGNL</sequence>
<dbReference type="Proteomes" id="UP000221980">
    <property type="component" value="Unassembled WGS sequence"/>
</dbReference>
<dbReference type="RefSeq" id="WP_099113235.1">
    <property type="nucleotide sequence ID" value="NZ_CAWNQI010000062.1"/>
</dbReference>
<dbReference type="AlphaFoldDB" id="A0A2D0JUY5"/>
<keyword evidence="2" id="KW-1185">Reference proteome</keyword>
<evidence type="ECO:0000313" key="1">
    <source>
        <dbReference type="EMBL" id="PHM50021.1"/>
    </source>
</evidence>
<dbReference type="OrthoDB" id="6456000at2"/>
<accession>A0A2D0JUY5</accession>
<name>A0A2D0JUY5_9GAMM</name>
<proteinExistence type="predicted"/>